<dbReference type="InterPro" id="IPR012334">
    <property type="entry name" value="Pectin_lyas_fold"/>
</dbReference>
<name>B8ICJ7_METNO</name>
<dbReference type="KEGG" id="mno:Mnod_2438"/>
<dbReference type="InterPro" id="IPR030392">
    <property type="entry name" value="S74_ICA"/>
</dbReference>
<dbReference type="EMBL" id="CP001349">
    <property type="protein sequence ID" value="ACL57408.1"/>
    <property type="molecule type" value="Genomic_DNA"/>
</dbReference>
<dbReference type="Pfam" id="PF13884">
    <property type="entry name" value="Peptidase_S74"/>
    <property type="match status" value="1"/>
</dbReference>
<gene>
    <name evidence="3" type="ordered locus">Mnod_2438</name>
</gene>
<dbReference type="AlphaFoldDB" id="B8ICJ7"/>
<organism evidence="3 4">
    <name type="scientific">Methylobacterium nodulans (strain LMG 21967 / CNCM I-2342 / ORS 2060)</name>
    <dbReference type="NCBI Taxonomy" id="460265"/>
    <lineage>
        <taxon>Bacteria</taxon>
        <taxon>Pseudomonadati</taxon>
        <taxon>Pseudomonadota</taxon>
        <taxon>Alphaproteobacteria</taxon>
        <taxon>Hyphomicrobiales</taxon>
        <taxon>Methylobacteriaceae</taxon>
        <taxon>Methylobacterium</taxon>
    </lineage>
</organism>
<dbReference type="HOGENOM" id="CLU_338535_0_0_5"/>
<dbReference type="CDD" id="cd19958">
    <property type="entry name" value="pyocin_knob"/>
    <property type="match status" value="1"/>
</dbReference>
<protein>
    <recommendedName>
        <fullName evidence="2">Peptidase S74 domain-containing protein</fullName>
    </recommendedName>
</protein>
<dbReference type="InterPro" id="IPR036388">
    <property type="entry name" value="WH-like_DNA-bd_sf"/>
</dbReference>
<accession>B8ICJ7</accession>
<dbReference type="PROSITE" id="PS51688">
    <property type="entry name" value="ICA"/>
    <property type="match status" value="1"/>
</dbReference>
<dbReference type="Gene3D" id="2.160.20.10">
    <property type="entry name" value="Single-stranded right-handed beta-helix, Pectin lyase-like"/>
    <property type="match status" value="2"/>
</dbReference>
<evidence type="ECO:0000256" key="1">
    <source>
        <dbReference type="SAM" id="MobiDB-lite"/>
    </source>
</evidence>
<sequence length="840" mass="88397">MAFELINIGRVPNDGTGDDLRTAFLKVNLFLRAYADLAEALGTTDVVAALNGLSSTIAGRQPATEVLSALSTLGSLTALAGAGNPVGDAIAARIADTEKGAANGVATLGSDGKLALAQRPAADIPNVKDFGAQLDGTKEDLSAFSAARAATPNNGTVEVPPGTWKVSGTPAGGPSTPILWRLSGNTTPEGWPVIGIGTDVVETMVEGGKYFAKANSRPNDGPVVRIDQTINHSGGTLANVIPAFRVNQTITNVGGLNNFGWANSTILTSSGRGAGEHVALASLATRPADALSDGQGQRSPIWGLYVETNDQTNQPPDATGSMVGFEHDMFANGEDHFTGANRINHHMVLGRQNPTGPKAYFGWGSVISNKDGGLGYAWPDQSYVGVGYGLQIAFNGAGFDASQGFSIAQAPAFRMAEGMSISFDAENRPMLRHDVGALRYYYNGTELFNIKDTGEFNIGGAIYLQESNPVVFTSDAKSQLKHTSGALRYYYNGAEIFNLGDAGGMSLAGSAAVSGVLTSVGLKHGKNFTIAGSFDLNTLTEAGFYDGAGMVNAPTADWYHIEVQTHSNSPLYCKQTITQLSAGRKTYQRTRDAGNWSAWEEIVRAGTDVTFGTVAATAANVSGLVQSLGTGSGFVLSDRAAGSTQWTIYQYGGPLRLFRSDSGDLFTFNTPYFAPGNDGGMALGQPTAKWSMVYAASGSINTSDARKKTGVAPLTEAELAWAQDLAREIGAFQFLSAVAEKGEDGARHHIGLTVQRAIELGQARGLDPFRYGFICYDKWDAEPEVSEPIIGEDGEPTGETRVLSPARPAGDCYGFRPDQLALFIARGQEARLAALEVRLG</sequence>
<evidence type="ECO:0000313" key="3">
    <source>
        <dbReference type="EMBL" id="ACL57408.1"/>
    </source>
</evidence>
<dbReference type="RefSeq" id="WP_015929088.1">
    <property type="nucleotide sequence ID" value="NC_011894.1"/>
</dbReference>
<feature type="region of interest" description="Disordered" evidence="1">
    <location>
        <begin position="152"/>
        <end position="172"/>
    </location>
</feature>
<feature type="domain" description="Peptidase S74" evidence="2">
    <location>
        <begin position="703"/>
        <end position="839"/>
    </location>
</feature>
<dbReference type="CDD" id="cd10144">
    <property type="entry name" value="Peptidase_S74_CIMCD"/>
    <property type="match status" value="1"/>
</dbReference>
<evidence type="ECO:0000259" key="2">
    <source>
        <dbReference type="PROSITE" id="PS51688"/>
    </source>
</evidence>
<reference evidence="3 4" key="1">
    <citation type="submission" date="2009-01" db="EMBL/GenBank/DDBJ databases">
        <title>Complete sequence of chromosome of Methylobacterium nodulans ORS 2060.</title>
        <authorList>
            <consortium name="US DOE Joint Genome Institute"/>
            <person name="Lucas S."/>
            <person name="Copeland A."/>
            <person name="Lapidus A."/>
            <person name="Glavina del Rio T."/>
            <person name="Dalin E."/>
            <person name="Tice H."/>
            <person name="Bruce D."/>
            <person name="Goodwin L."/>
            <person name="Pitluck S."/>
            <person name="Sims D."/>
            <person name="Brettin T."/>
            <person name="Detter J.C."/>
            <person name="Han C."/>
            <person name="Larimer F."/>
            <person name="Land M."/>
            <person name="Hauser L."/>
            <person name="Kyrpides N."/>
            <person name="Ivanova N."/>
            <person name="Marx C.J."/>
            <person name="Richardson P."/>
        </authorList>
    </citation>
    <scope>NUCLEOTIDE SEQUENCE [LARGE SCALE GENOMIC DNA]</scope>
    <source>
        <strain evidence="4">LMG 21967 / CNCM I-2342 / ORS 2060</strain>
    </source>
</reference>
<dbReference type="Proteomes" id="UP000008207">
    <property type="component" value="Chromosome"/>
</dbReference>
<proteinExistence type="predicted"/>
<dbReference type="InterPro" id="IPR011050">
    <property type="entry name" value="Pectin_lyase_fold/virulence"/>
</dbReference>
<evidence type="ECO:0000313" key="4">
    <source>
        <dbReference type="Proteomes" id="UP000008207"/>
    </source>
</evidence>
<dbReference type="OrthoDB" id="7224805at2"/>
<dbReference type="SUPFAM" id="SSF51126">
    <property type="entry name" value="Pectin lyase-like"/>
    <property type="match status" value="1"/>
</dbReference>
<dbReference type="Gene3D" id="1.10.10.10">
    <property type="entry name" value="Winged helix-like DNA-binding domain superfamily/Winged helix DNA-binding domain"/>
    <property type="match status" value="1"/>
</dbReference>
<dbReference type="STRING" id="460265.Mnod_2438"/>
<keyword evidence="4" id="KW-1185">Reference proteome</keyword>